<accession>A0A845UX10</accession>
<organism evidence="2 3">
    <name type="scientific">Wenzhouxiangella limi</name>
    <dbReference type="NCBI Taxonomy" id="2707351"/>
    <lineage>
        <taxon>Bacteria</taxon>
        <taxon>Pseudomonadati</taxon>
        <taxon>Pseudomonadota</taxon>
        <taxon>Gammaproteobacteria</taxon>
        <taxon>Chromatiales</taxon>
        <taxon>Wenzhouxiangellaceae</taxon>
        <taxon>Wenzhouxiangella</taxon>
    </lineage>
</organism>
<dbReference type="GO" id="GO:0015385">
    <property type="term" value="F:sodium:proton antiporter activity"/>
    <property type="evidence" value="ECO:0007669"/>
    <property type="project" value="TreeGrafter"/>
</dbReference>
<reference evidence="2 3" key="1">
    <citation type="submission" date="2020-02" db="EMBL/GenBank/DDBJ databases">
        <authorList>
            <person name="Zhang X.-Y."/>
        </authorList>
    </citation>
    <scope>NUCLEOTIDE SEQUENCE [LARGE SCALE GENOMIC DNA]</scope>
    <source>
        <strain evidence="2 3">C33</strain>
    </source>
</reference>
<sequence>MLEWGINILSGSLLLIGGAFGFIGGLGLFRFPDFYTRLHGAGITDTLCAICIGAGLILQSGISLLTLKLLLILLFLLFTAPTATHALSRAAMIDGVEPELADDSEPLSAHRGKPSSRT</sequence>
<feature type="transmembrane region" description="Helical" evidence="1">
    <location>
        <begin position="6"/>
        <end position="29"/>
    </location>
</feature>
<dbReference type="Pfam" id="PF03334">
    <property type="entry name" value="PhaG_MnhG_YufB"/>
    <property type="match status" value="1"/>
</dbReference>
<evidence type="ECO:0000313" key="2">
    <source>
        <dbReference type="EMBL" id="NDY95957.1"/>
    </source>
</evidence>
<keyword evidence="1" id="KW-0812">Transmembrane</keyword>
<dbReference type="AlphaFoldDB" id="A0A845UX10"/>
<dbReference type="NCBIfam" id="TIGR01300">
    <property type="entry name" value="CPA3_mnhG_phaG"/>
    <property type="match status" value="1"/>
</dbReference>
<proteinExistence type="predicted"/>
<dbReference type="PANTHER" id="PTHR34703">
    <property type="entry name" value="ANTIPORTER SUBUNIT MNHG2-RELATED"/>
    <property type="match status" value="1"/>
</dbReference>
<dbReference type="InterPro" id="IPR005133">
    <property type="entry name" value="PhaG_MnhG_YufB"/>
</dbReference>
<evidence type="ECO:0000313" key="3">
    <source>
        <dbReference type="Proteomes" id="UP000484885"/>
    </source>
</evidence>
<keyword evidence="3" id="KW-1185">Reference proteome</keyword>
<dbReference type="Proteomes" id="UP000484885">
    <property type="component" value="Unassembled WGS sequence"/>
</dbReference>
<dbReference type="EMBL" id="JAAGSC010000041">
    <property type="protein sequence ID" value="NDY95957.1"/>
    <property type="molecule type" value="Genomic_DNA"/>
</dbReference>
<protein>
    <submittedName>
        <fullName evidence="2">Monovalent cation/H(+) antiporter subunit G</fullName>
    </submittedName>
</protein>
<dbReference type="RefSeq" id="WP_164211350.1">
    <property type="nucleotide sequence ID" value="NZ_JAAGSC010000041.1"/>
</dbReference>
<keyword evidence="1" id="KW-1133">Transmembrane helix</keyword>
<keyword evidence="1" id="KW-0472">Membrane</keyword>
<dbReference type="PANTHER" id="PTHR34703:SF1">
    <property type="entry name" value="ANTIPORTER SUBUNIT MNHG2-RELATED"/>
    <property type="match status" value="1"/>
</dbReference>
<comment type="caution">
    <text evidence="2">The sequence shown here is derived from an EMBL/GenBank/DDBJ whole genome shotgun (WGS) entry which is preliminary data.</text>
</comment>
<feature type="transmembrane region" description="Helical" evidence="1">
    <location>
        <begin position="64"/>
        <end position="83"/>
    </location>
</feature>
<evidence type="ECO:0000256" key="1">
    <source>
        <dbReference type="SAM" id="Phobius"/>
    </source>
</evidence>
<gene>
    <name evidence="2" type="ORF">G3I74_09465</name>
</gene>
<name>A0A845UX10_9GAMM</name>